<comment type="subcellular location">
    <subcellularLocation>
        <location evidence="1 6">Bacterial flagellum basal body</location>
    </subcellularLocation>
</comment>
<dbReference type="InterPro" id="IPR053967">
    <property type="entry name" value="LlgE_F_G-like_D1"/>
</dbReference>
<evidence type="ECO:0000259" key="7">
    <source>
        <dbReference type="Pfam" id="PF00460"/>
    </source>
</evidence>
<dbReference type="InterPro" id="IPR010930">
    <property type="entry name" value="Flg_bb/hook_C_dom"/>
</dbReference>
<dbReference type="NCBIfam" id="TIGR03506">
    <property type="entry name" value="FlgEFG_subfam"/>
    <property type="match status" value="2"/>
</dbReference>
<protein>
    <recommendedName>
        <fullName evidence="3 5">Flagellar basal-body rod protein FlgG</fullName>
    </recommendedName>
</protein>
<dbReference type="InParanoid" id="D6Z729"/>
<dbReference type="InterPro" id="IPR037925">
    <property type="entry name" value="FlgE/F/G-like"/>
</dbReference>
<evidence type="ECO:0000256" key="1">
    <source>
        <dbReference type="ARBA" id="ARBA00004117"/>
    </source>
</evidence>
<keyword evidence="10" id="KW-0282">Flagellum</keyword>
<dbReference type="Pfam" id="PF22692">
    <property type="entry name" value="LlgE_F_G_D1"/>
    <property type="match status" value="1"/>
</dbReference>
<dbReference type="AlphaFoldDB" id="D6Z729"/>
<dbReference type="InterPro" id="IPR012834">
    <property type="entry name" value="FlgG_G_neg"/>
</dbReference>
<dbReference type="InterPro" id="IPR001444">
    <property type="entry name" value="Flag_bb_rod_N"/>
</dbReference>
<feature type="domain" description="Flagellar hook protein FlgE/F/G-like D1" evidence="9">
    <location>
        <begin position="96"/>
        <end position="158"/>
    </location>
</feature>
<dbReference type="EMBL" id="CP001940">
    <property type="protein sequence ID" value="ADH87016.1"/>
    <property type="molecule type" value="Genomic_DNA"/>
</dbReference>
<sequence length="260" mass="28045">MIRALYSGTTGMRGQQLQLDTISNNLANVNTAGFKKSRVQFEDLYYQEMRAVGVETVDGGQVPSGIQVGLGVIATSTQKLFTQGSIHETGNDLDLAVEGRGFFQVIRDGEEFYTRSGNFTRDADGFIVTQNGDRLQPEFAIPADTVTLSVGTDGLIQAKNAAQEIIAEGQLTLHNFINPGGLRAEGGNLFRPTEASGDPIESDPGTDGAGVILQNFIEVSNVDVTEELVNLIITQRAFEMNSKSVQTADQLLEVANTLKR</sequence>
<dbReference type="SUPFAM" id="SSF117143">
    <property type="entry name" value="Flagellar hook protein flgE"/>
    <property type="match status" value="1"/>
</dbReference>
<dbReference type="eggNOG" id="COG4786">
    <property type="taxonomic scope" value="Bacteria"/>
</dbReference>
<evidence type="ECO:0000256" key="5">
    <source>
        <dbReference type="NCBIfam" id="TIGR02488"/>
    </source>
</evidence>
<evidence type="ECO:0000256" key="6">
    <source>
        <dbReference type="RuleBase" id="RU362116"/>
    </source>
</evidence>
<organism evidence="10 11">
    <name type="scientific">Desulfurivibrio alkaliphilus (strain DSM 19089 / UNIQEM U267 / AHT2)</name>
    <dbReference type="NCBI Taxonomy" id="589865"/>
    <lineage>
        <taxon>Bacteria</taxon>
        <taxon>Pseudomonadati</taxon>
        <taxon>Thermodesulfobacteriota</taxon>
        <taxon>Desulfobulbia</taxon>
        <taxon>Desulfobulbales</taxon>
        <taxon>Desulfobulbaceae</taxon>
        <taxon>Desulfurivibrio</taxon>
    </lineage>
</organism>
<keyword evidence="10" id="KW-0969">Cilium</keyword>
<feature type="domain" description="Flagellar basal body rod protein N-terminal" evidence="7">
    <location>
        <begin position="5"/>
        <end position="35"/>
    </location>
</feature>
<proteinExistence type="inferred from homology"/>
<keyword evidence="11" id="KW-1185">Reference proteome</keyword>
<evidence type="ECO:0000313" key="10">
    <source>
        <dbReference type="EMBL" id="ADH87016.1"/>
    </source>
</evidence>
<dbReference type="Pfam" id="PF00460">
    <property type="entry name" value="Flg_bb_rod"/>
    <property type="match status" value="1"/>
</dbReference>
<dbReference type="HOGENOM" id="CLU_013687_0_1_7"/>
<name>D6Z729_DESAT</name>
<dbReference type="InterPro" id="IPR020013">
    <property type="entry name" value="Flagellar_FlgE/F/G"/>
</dbReference>
<dbReference type="STRING" id="589865.DaAHT2_2351"/>
<dbReference type="OrthoDB" id="9804559at2"/>
<dbReference type="Pfam" id="PF06429">
    <property type="entry name" value="Flg_bbr_C"/>
    <property type="match status" value="1"/>
</dbReference>
<dbReference type="Proteomes" id="UP000001508">
    <property type="component" value="Chromosome"/>
</dbReference>
<dbReference type="RefSeq" id="WP_013164530.1">
    <property type="nucleotide sequence ID" value="NC_014216.1"/>
</dbReference>
<dbReference type="GO" id="GO:0009426">
    <property type="term" value="C:bacterial-type flagellum basal body, distal rod"/>
    <property type="evidence" value="ECO:0007669"/>
    <property type="project" value="UniProtKB-UniRule"/>
</dbReference>
<dbReference type="KEGG" id="dak:DaAHT2_2351"/>
<keyword evidence="4 6" id="KW-0975">Bacterial flagellum</keyword>
<keyword evidence="10" id="KW-0966">Cell projection</keyword>
<evidence type="ECO:0000256" key="4">
    <source>
        <dbReference type="ARBA" id="ARBA00023143"/>
    </source>
</evidence>
<dbReference type="FunCoup" id="D6Z729">
    <property type="interactions" value="92"/>
</dbReference>
<dbReference type="PANTHER" id="PTHR30435">
    <property type="entry name" value="FLAGELLAR PROTEIN"/>
    <property type="match status" value="1"/>
</dbReference>
<feature type="domain" description="Flagellar basal-body/hook protein C-terminal" evidence="8">
    <location>
        <begin position="214"/>
        <end position="258"/>
    </location>
</feature>
<evidence type="ECO:0000256" key="3">
    <source>
        <dbReference type="ARBA" id="ARBA00017948"/>
    </source>
</evidence>
<reference evidence="11" key="1">
    <citation type="submission" date="2010-02" db="EMBL/GenBank/DDBJ databases">
        <title>Complete sequence of Desulfurivibrio alkaliphilus AHT2.</title>
        <authorList>
            <consortium name="US DOE Joint Genome Institute"/>
            <person name="Pitluck S."/>
            <person name="Chertkov O."/>
            <person name="Detter J.C."/>
            <person name="Han C."/>
            <person name="Tapia R."/>
            <person name="Larimer F."/>
            <person name="Land M."/>
            <person name="Hauser L."/>
            <person name="Kyrpides N."/>
            <person name="Mikhailova N."/>
            <person name="Sorokin D.Y."/>
            <person name="Muyzer G."/>
            <person name="Woyke T."/>
        </authorList>
    </citation>
    <scope>NUCLEOTIDE SEQUENCE [LARGE SCALE GENOMIC DNA]</scope>
    <source>
        <strain evidence="11">DSM 19089 / UNIQEM U267 / AHT2</strain>
    </source>
</reference>
<dbReference type="GO" id="GO:0071978">
    <property type="term" value="P:bacterial-type flagellum-dependent swarming motility"/>
    <property type="evidence" value="ECO:0007669"/>
    <property type="project" value="TreeGrafter"/>
</dbReference>
<dbReference type="PANTHER" id="PTHR30435:SF19">
    <property type="entry name" value="FLAGELLAR BASAL-BODY ROD PROTEIN FLGG"/>
    <property type="match status" value="1"/>
</dbReference>
<comment type="similarity">
    <text evidence="2 6">Belongs to the flagella basal body rod proteins family.</text>
</comment>
<gene>
    <name evidence="10" type="ordered locus">DaAHT2_2351</name>
</gene>
<evidence type="ECO:0000259" key="9">
    <source>
        <dbReference type="Pfam" id="PF22692"/>
    </source>
</evidence>
<evidence type="ECO:0000259" key="8">
    <source>
        <dbReference type="Pfam" id="PF06429"/>
    </source>
</evidence>
<evidence type="ECO:0000256" key="2">
    <source>
        <dbReference type="ARBA" id="ARBA00009677"/>
    </source>
</evidence>
<evidence type="ECO:0000313" key="11">
    <source>
        <dbReference type="Proteomes" id="UP000001508"/>
    </source>
</evidence>
<dbReference type="NCBIfam" id="TIGR02488">
    <property type="entry name" value="flgG_G_neg"/>
    <property type="match status" value="1"/>
</dbReference>
<accession>D6Z729</accession>